<accession>A0ABY4EB36</accession>
<dbReference type="PIRSF" id="PIRSF016481">
    <property type="entry name" value="Pilus_assembly_PilP"/>
    <property type="match status" value="1"/>
</dbReference>
<dbReference type="RefSeq" id="WP_019958122.1">
    <property type="nucleotide sequence ID" value="NZ_CP091512.1"/>
</dbReference>
<dbReference type="Pfam" id="PF04351">
    <property type="entry name" value="PilP"/>
    <property type="match status" value="1"/>
</dbReference>
<feature type="signal peptide" evidence="1">
    <location>
        <begin position="1"/>
        <end position="26"/>
    </location>
</feature>
<protein>
    <submittedName>
        <fullName evidence="2">Pilus assembly protein PilP</fullName>
    </submittedName>
</protein>
<name>A0ABY4EB36_VITST</name>
<sequence>MNKSLKYKYFALGLSCIMLSACSEHGDLQKWMADVKAKAIKSYPEQDVPSINAMATYTPPAYTGLHSFDSARLQAGNAINNANGPNGNRPKEVLEAFGLEKLEYVGSMVQAGKTIGFIRVDGHIYTIQNGNYLGQDFGKVTAIEPDRIVLKELVENTEGAWEHREGSIVRADTGK</sequence>
<evidence type="ECO:0000313" key="2">
    <source>
        <dbReference type="EMBL" id="UOO92965.1"/>
    </source>
</evidence>
<reference evidence="2" key="1">
    <citation type="submission" date="2021-12" db="EMBL/GenBank/DDBJ databases">
        <authorList>
            <person name="Veyrier F.J."/>
        </authorList>
    </citation>
    <scope>NUCLEOTIDE SEQUENCE</scope>
    <source>
        <strain evidence="2">SAG 1488-6</strain>
    </source>
</reference>
<keyword evidence="3" id="KW-1185">Reference proteome</keyword>
<keyword evidence="1" id="KW-0732">Signal</keyword>
<proteinExistence type="predicted"/>
<evidence type="ECO:0000313" key="3">
    <source>
        <dbReference type="Proteomes" id="UP000832034"/>
    </source>
</evidence>
<evidence type="ECO:0000256" key="1">
    <source>
        <dbReference type="SAM" id="SignalP"/>
    </source>
</evidence>
<dbReference type="EMBL" id="CP091512">
    <property type="protein sequence ID" value="UOO92965.1"/>
    <property type="molecule type" value="Genomic_DNA"/>
</dbReference>
<dbReference type="Proteomes" id="UP000832034">
    <property type="component" value="Chromosome"/>
</dbReference>
<organism evidence="2 3">
    <name type="scientific">Vitreoscilla stercoraria</name>
    <dbReference type="NCBI Taxonomy" id="61"/>
    <lineage>
        <taxon>Bacteria</taxon>
        <taxon>Pseudomonadati</taxon>
        <taxon>Pseudomonadota</taxon>
        <taxon>Betaproteobacteria</taxon>
        <taxon>Neisseriales</taxon>
        <taxon>Neisseriaceae</taxon>
        <taxon>Vitreoscilla</taxon>
    </lineage>
</organism>
<dbReference type="PROSITE" id="PS51257">
    <property type="entry name" value="PROKAR_LIPOPROTEIN"/>
    <property type="match status" value="1"/>
</dbReference>
<gene>
    <name evidence="2" type="ORF">LVJ81_02695</name>
</gene>
<feature type="chain" id="PRO_5046721559" evidence="1">
    <location>
        <begin position="27"/>
        <end position="175"/>
    </location>
</feature>
<reference evidence="2" key="2">
    <citation type="journal article" date="2022" name="Res Sq">
        <title>Evolution of multicellular longitudinally dividing oral cavity symbionts (Neisseriaceae).</title>
        <authorList>
            <person name="Nyongesa S."/>
            <person name="Weber P."/>
            <person name="Bernet E."/>
            <person name="Pullido F."/>
            <person name="Nieckarz M."/>
            <person name="Delaby M."/>
            <person name="Nieves C."/>
            <person name="Viehboeck T."/>
            <person name="Krause N."/>
            <person name="Rivera-Millot A."/>
            <person name="Nakamura A."/>
            <person name="Vischer N."/>
            <person name="VanNieuwenhze M."/>
            <person name="Brun Y."/>
            <person name="Cava F."/>
            <person name="Bulgheresi S."/>
            <person name="Veyrier F."/>
        </authorList>
    </citation>
    <scope>NUCLEOTIDE SEQUENCE</scope>
    <source>
        <strain evidence="2">SAG 1488-6</strain>
    </source>
</reference>
<dbReference type="Gene3D" id="2.30.30.830">
    <property type="match status" value="1"/>
</dbReference>
<dbReference type="InterPro" id="IPR007446">
    <property type="entry name" value="PilP"/>
</dbReference>